<dbReference type="PANTHER" id="PTHR48100:SF59">
    <property type="entry name" value="ADENOSYLCOBALAMIN_ALPHA-RIBAZOLE PHOSPHATASE"/>
    <property type="match status" value="1"/>
</dbReference>
<dbReference type="RefSeq" id="WP_073276374.1">
    <property type="nucleotide sequence ID" value="NZ_FRAC01000012.1"/>
</dbReference>
<dbReference type="InterPro" id="IPR013078">
    <property type="entry name" value="His_Pase_superF_clade-1"/>
</dbReference>
<organism evidence="3 4">
    <name type="scientific">Anaerocolumna jejuensis DSM 15929</name>
    <dbReference type="NCBI Taxonomy" id="1121322"/>
    <lineage>
        <taxon>Bacteria</taxon>
        <taxon>Bacillati</taxon>
        <taxon>Bacillota</taxon>
        <taxon>Clostridia</taxon>
        <taxon>Lachnospirales</taxon>
        <taxon>Lachnospiraceae</taxon>
        <taxon>Anaerocolumna</taxon>
    </lineage>
</organism>
<dbReference type="PANTHER" id="PTHR48100">
    <property type="entry name" value="BROAD-SPECIFICITY PHOSPHATASE YOR283W-RELATED"/>
    <property type="match status" value="1"/>
</dbReference>
<dbReference type="InterPro" id="IPR050275">
    <property type="entry name" value="PGM_Phosphatase"/>
</dbReference>
<keyword evidence="4" id="KW-1185">Reference proteome</keyword>
<dbReference type="InterPro" id="IPR029033">
    <property type="entry name" value="His_PPase_superfam"/>
</dbReference>
<dbReference type="EMBL" id="FRAC01000012">
    <property type="protein sequence ID" value="SHK45428.1"/>
    <property type="molecule type" value="Genomic_DNA"/>
</dbReference>
<dbReference type="Gene3D" id="3.40.50.1240">
    <property type="entry name" value="Phosphoglycerate mutase-like"/>
    <property type="match status" value="1"/>
</dbReference>
<evidence type="ECO:0000256" key="2">
    <source>
        <dbReference type="PIRSR" id="PIRSR613078-2"/>
    </source>
</evidence>
<proteinExistence type="predicted"/>
<dbReference type="GO" id="GO:0016791">
    <property type="term" value="F:phosphatase activity"/>
    <property type="evidence" value="ECO:0007669"/>
    <property type="project" value="TreeGrafter"/>
</dbReference>
<dbReference type="SMART" id="SM00855">
    <property type="entry name" value="PGAM"/>
    <property type="match status" value="1"/>
</dbReference>
<accession>A0A1M6SLG3</accession>
<dbReference type="SUPFAM" id="SSF53254">
    <property type="entry name" value="Phosphoglycerate mutase-like"/>
    <property type="match status" value="1"/>
</dbReference>
<dbReference type="AlphaFoldDB" id="A0A1M6SLG3"/>
<feature type="active site" description="Proton donor/acceptor" evidence="1">
    <location>
        <position position="87"/>
    </location>
</feature>
<dbReference type="OrthoDB" id="9783269at2"/>
<name>A0A1M6SLG3_9FIRM</name>
<protein>
    <submittedName>
        <fullName evidence="3">Alpha-ribazole phosphatase</fullName>
    </submittedName>
</protein>
<sequence length="207" mass="23471">MRNWTENQINLIFIRHGETPSNALGRYLGRGEEDLSEAGREKLLYQKEMGKYPKADILFSSPMKRCTQTAELLYGGKVPVLIEEWREINFGSFEGKNYKELNGDADYQAWIDSNGELPFPGGESREEFLIRCQKGLQKVWKELVTNVGTASFNAAAVVHGGTIMALLSCYCKGGSYYDYQCKNAEGYVCSLKLLNEQEPMLEIIRKL</sequence>
<feature type="binding site" evidence="2">
    <location>
        <position position="65"/>
    </location>
    <ligand>
        <name>substrate</name>
    </ligand>
</feature>
<evidence type="ECO:0000313" key="3">
    <source>
        <dbReference type="EMBL" id="SHK45428.1"/>
    </source>
</evidence>
<feature type="active site" description="Tele-phosphohistidine intermediate" evidence="1">
    <location>
        <position position="16"/>
    </location>
</feature>
<evidence type="ECO:0000256" key="1">
    <source>
        <dbReference type="PIRSR" id="PIRSR613078-1"/>
    </source>
</evidence>
<feature type="binding site" evidence="2">
    <location>
        <begin position="15"/>
        <end position="22"/>
    </location>
    <ligand>
        <name>substrate</name>
    </ligand>
</feature>
<dbReference type="Proteomes" id="UP000184386">
    <property type="component" value="Unassembled WGS sequence"/>
</dbReference>
<evidence type="ECO:0000313" key="4">
    <source>
        <dbReference type="Proteomes" id="UP000184386"/>
    </source>
</evidence>
<dbReference type="GO" id="GO:0005737">
    <property type="term" value="C:cytoplasm"/>
    <property type="evidence" value="ECO:0007669"/>
    <property type="project" value="TreeGrafter"/>
</dbReference>
<gene>
    <name evidence="3" type="ORF">SAMN02745136_02502</name>
</gene>
<dbReference type="STRING" id="1121322.SAMN02745136_02502"/>
<dbReference type="CDD" id="cd07067">
    <property type="entry name" value="HP_PGM_like"/>
    <property type="match status" value="1"/>
</dbReference>
<dbReference type="Pfam" id="PF00300">
    <property type="entry name" value="His_Phos_1"/>
    <property type="match status" value="1"/>
</dbReference>
<reference evidence="3 4" key="1">
    <citation type="submission" date="2016-11" db="EMBL/GenBank/DDBJ databases">
        <authorList>
            <person name="Jaros S."/>
            <person name="Januszkiewicz K."/>
            <person name="Wedrychowicz H."/>
        </authorList>
    </citation>
    <scope>NUCLEOTIDE SEQUENCE [LARGE SCALE GENOMIC DNA]</scope>
    <source>
        <strain evidence="3 4">DSM 15929</strain>
    </source>
</reference>